<protein>
    <submittedName>
        <fullName evidence="1">Uncharacterized protein</fullName>
    </submittedName>
</protein>
<sequence>MHGRYAWHAKLPSLDIRVTITSSPCKYLGTFLRLPLNEQDMTLAQLHARTGEPAKELVVCEDDAPLAIVPVWLGLSNDEISLTDSAITIANFGEAF</sequence>
<organism evidence="1 2">
    <name type="scientific">Blastomyces percursus</name>
    <dbReference type="NCBI Taxonomy" id="1658174"/>
    <lineage>
        <taxon>Eukaryota</taxon>
        <taxon>Fungi</taxon>
        <taxon>Dikarya</taxon>
        <taxon>Ascomycota</taxon>
        <taxon>Pezizomycotina</taxon>
        <taxon>Eurotiomycetes</taxon>
        <taxon>Eurotiomycetidae</taxon>
        <taxon>Onygenales</taxon>
        <taxon>Ajellomycetaceae</taxon>
        <taxon>Blastomyces</taxon>
    </lineage>
</organism>
<dbReference type="EMBL" id="LGTZ01000721">
    <property type="protein sequence ID" value="OJD23734.1"/>
    <property type="molecule type" value="Genomic_DNA"/>
</dbReference>
<dbReference type="Proteomes" id="UP000242791">
    <property type="component" value="Unassembled WGS sequence"/>
</dbReference>
<dbReference type="AlphaFoldDB" id="A0A1J9Q4X8"/>
<evidence type="ECO:0000313" key="1">
    <source>
        <dbReference type="EMBL" id="OJD23734.1"/>
    </source>
</evidence>
<keyword evidence="2" id="KW-1185">Reference proteome</keyword>
<name>A0A1J9Q4X8_9EURO</name>
<evidence type="ECO:0000313" key="2">
    <source>
        <dbReference type="Proteomes" id="UP000242791"/>
    </source>
</evidence>
<accession>A0A1J9Q4X8</accession>
<reference evidence="1 2" key="1">
    <citation type="submission" date="2015-08" db="EMBL/GenBank/DDBJ databases">
        <title>Emmonsia species relationships and genome sequence.</title>
        <authorList>
            <person name="Cuomo C.A."/>
            <person name="Schwartz I.S."/>
            <person name="Kenyon C."/>
            <person name="De Hoog G.S."/>
            <person name="Govender N.P."/>
            <person name="Botha A."/>
            <person name="Moreno L."/>
            <person name="De Vries M."/>
            <person name="Munoz J.F."/>
            <person name="Stielow J.B."/>
        </authorList>
    </citation>
    <scope>NUCLEOTIDE SEQUENCE [LARGE SCALE GENOMIC DNA]</scope>
    <source>
        <strain evidence="1 2">EI222</strain>
    </source>
</reference>
<proteinExistence type="predicted"/>
<comment type="caution">
    <text evidence="1">The sequence shown here is derived from an EMBL/GenBank/DDBJ whole genome shotgun (WGS) entry which is preliminary data.</text>
</comment>
<dbReference type="OrthoDB" id="5979581at2759"/>
<gene>
    <name evidence="1" type="ORF">ACJ73_04910</name>
</gene>
<dbReference type="VEuPathDB" id="FungiDB:ACJ73_04910"/>